<gene>
    <name evidence="5" type="ORF">HY834_15085</name>
</gene>
<sequence>MKKLKVAAPVATPALQRAQGTERSIAELAEATRRLTMRRVRDLLPGKIATKRLVLRAPIRGDVPDLMRLADNKAIAEKLARLPSPYTRADAVGFIEIFAQRADERPYAITLNEHLIGVIGLSFHDGRPPELGYWLGEPFWGKGFMTEAGRALIDAAHKTGHYQTIGARALADNAASLKVLEKLGFKRTGKARSEASATLGKPIVLLELQRPRWM</sequence>
<accession>A0A933L4T2</accession>
<dbReference type="InterPro" id="IPR051531">
    <property type="entry name" value="N-acetyltransferase"/>
</dbReference>
<feature type="domain" description="N-acetyltransferase" evidence="4">
    <location>
        <begin position="67"/>
        <end position="204"/>
    </location>
</feature>
<comment type="similarity">
    <text evidence="3">Belongs to the acetyltransferase family. RimJ subfamily.</text>
</comment>
<keyword evidence="2" id="KW-0012">Acyltransferase</keyword>
<dbReference type="InterPro" id="IPR016181">
    <property type="entry name" value="Acyl_CoA_acyltransferase"/>
</dbReference>
<dbReference type="SUPFAM" id="SSF55729">
    <property type="entry name" value="Acyl-CoA N-acyltransferases (Nat)"/>
    <property type="match status" value="1"/>
</dbReference>
<evidence type="ECO:0000313" key="5">
    <source>
        <dbReference type="EMBL" id="MBI4923067.1"/>
    </source>
</evidence>
<dbReference type="GO" id="GO:0016747">
    <property type="term" value="F:acyltransferase activity, transferring groups other than amino-acyl groups"/>
    <property type="evidence" value="ECO:0007669"/>
    <property type="project" value="InterPro"/>
</dbReference>
<dbReference type="Gene3D" id="3.40.630.30">
    <property type="match status" value="1"/>
</dbReference>
<keyword evidence="1" id="KW-0808">Transferase</keyword>
<proteinExistence type="inferred from homology"/>
<dbReference type="PANTHER" id="PTHR43792:SF8">
    <property type="entry name" value="[RIBOSOMAL PROTEIN US5]-ALANINE N-ACETYLTRANSFERASE"/>
    <property type="match status" value="1"/>
</dbReference>
<reference evidence="5" key="1">
    <citation type="submission" date="2020-07" db="EMBL/GenBank/DDBJ databases">
        <title>Huge and variable diversity of episymbiotic CPR bacteria and DPANN archaea in groundwater ecosystems.</title>
        <authorList>
            <person name="He C.Y."/>
            <person name="Keren R."/>
            <person name="Whittaker M."/>
            <person name="Farag I.F."/>
            <person name="Doudna J."/>
            <person name="Cate J.H.D."/>
            <person name="Banfield J.F."/>
        </authorList>
    </citation>
    <scope>NUCLEOTIDE SEQUENCE</scope>
    <source>
        <strain evidence="5">NC_groundwater_1586_Pr3_B-0.1um_66_15</strain>
    </source>
</reference>
<evidence type="ECO:0000313" key="6">
    <source>
        <dbReference type="Proteomes" id="UP000782610"/>
    </source>
</evidence>
<dbReference type="Pfam" id="PF13302">
    <property type="entry name" value="Acetyltransf_3"/>
    <property type="match status" value="1"/>
</dbReference>
<dbReference type="Proteomes" id="UP000782610">
    <property type="component" value="Unassembled WGS sequence"/>
</dbReference>
<dbReference type="PROSITE" id="PS51186">
    <property type="entry name" value="GNAT"/>
    <property type="match status" value="1"/>
</dbReference>
<dbReference type="PANTHER" id="PTHR43792">
    <property type="entry name" value="GNAT FAMILY, PUTATIVE (AFU_ORTHOLOGUE AFUA_3G00765)-RELATED-RELATED"/>
    <property type="match status" value="1"/>
</dbReference>
<evidence type="ECO:0000256" key="2">
    <source>
        <dbReference type="ARBA" id="ARBA00023315"/>
    </source>
</evidence>
<comment type="caution">
    <text evidence="5">The sequence shown here is derived from an EMBL/GenBank/DDBJ whole genome shotgun (WGS) entry which is preliminary data.</text>
</comment>
<evidence type="ECO:0000256" key="1">
    <source>
        <dbReference type="ARBA" id="ARBA00022679"/>
    </source>
</evidence>
<evidence type="ECO:0000259" key="4">
    <source>
        <dbReference type="PROSITE" id="PS51186"/>
    </source>
</evidence>
<organism evidence="5 6">
    <name type="scientific">Devosia nanyangense</name>
    <dbReference type="NCBI Taxonomy" id="1228055"/>
    <lineage>
        <taxon>Bacteria</taxon>
        <taxon>Pseudomonadati</taxon>
        <taxon>Pseudomonadota</taxon>
        <taxon>Alphaproteobacteria</taxon>
        <taxon>Hyphomicrobiales</taxon>
        <taxon>Devosiaceae</taxon>
        <taxon>Devosia</taxon>
    </lineage>
</organism>
<dbReference type="InterPro" id="IPR000182">
    <property type="entry name" value="GNAT_dom"/>
</dbReference>
<dbReference type="EMBL" id="JACRAF010000042">
    <property type="protein sequence ID" value="MBI4923067.1"/>
    <property type="molecule type" value="Genomic_DNA"/>
</dbReference>
<evidence type="ECO:0000256" key="3">
    <source>
        <dbReference type="ARBA" id="ARBA00038502"/>
    </source>
</evidence>
<name>A0A933L4T2_9HYPH</name>
<protein>
    <submittedName>
        <fullName evidence="5">GNAT family N-acetyltransferase</fullName>
    </submittedName>
</protein>
<dbReference type="AlphaFoldDB" id="A0A933L4T2"/>